<organism evidence="2 3">
    <name type="scientific">Capnocytophaga gingivalis</name>
    <dbReference type="NCBI Taxonomy" id="1017"/>
    <lineage>
        <taxon>Bacteria</taxon>
        <taxon>Pseudomonadati</taxon>
        <taxon>Bacteroidota</taxon>
        <taxon>Flavobacteriia</taxon>
        <taxon>Flavobacteriales</taxon>
        <taxon>Flavobacteriaceae</taxon>
        <taxon>Capnocytophaga</taxon>
    </lineage>
</organism>
<dbReference type="GeneID" id="78162884"/>
<dbReference type="SMART" id="SM00342">
    <property type="entry name" value="HTH_ARAC"/>
    <property type="match status" value="1"/>
</dbReference>
<evidence type="ECO:0000259" key="1">
    <source>
        <dbReference type="PROSITE" id="PS01124"/>
    </source>
</evidence>
<gene>
    <name evidence="2" type="ORF">CGC50_07420</name>
</gene>
<dbReference type="AlphaFoldDB" id="A0A250FSN1"/>
<accession>A0A250FSN1</accession>
<evidence type="ECO:0000313" key="3">
    <source>
        <dbReference type="Proteomes" id="UP000217250"/>
    </source>
</evidence>
<dbReference type="Gene3D" id="1.10.10.60">
    <property type="entry name" value="Homeodomain-like"/>
    <property type="match status" value="1"/>
</dbReference>
<evidence type="ECO:0000313" key="2">
    <source>
        <dbReference type="EMBL" id="ATA86996.1"/>
    </source>
</evidence>
<dbReference type="EMBL" id="CP022386">
    <property type="protein sequence ID" value="ATA86996.1"/>
    <property type="molecule type" value="Genomic_DNA"/>
</dbReference>
<dbReference type="RefSeq" id="WP_009733817.1">
    <property type="nucleotide sequence ID" value="NZ_CAUPXI010000009.1"/>
</dbReference>
<dbReference type="KEGG" id="cgh:CGC50_07420"/>
<proteinExistence type="predicted"/>
<feature type="domain" description="HTH araC/xylS-type" evidence="1">
    <location>
        <begin position="139"/>
        <end position="233"/>
    </location>
</feature>
<dbReference type="PROSITE" id="PS01124">
    <property type="entry name" value="HTH_ARAC_FAMILY_2"/>
    <property type="match status" value="1"/>
</dbReference>
<dbReference type="GO" id="GO:0043565">
    <property type="term" value="F:sequence-specific DNA binding"/>
    <property type="evidence" value="ECO:0007669"/>
    <property type="project" value="InterPro"/>
</dbReference>
<sequence>MKYREIKPIGFLTNFIQSFWEYETFSTEFEHTIIPDGYFDLIVGFENNSFKQIKLTGVWIMPINVVIPKSTKLFGIRFKLLAAEYIFQREIKSILNTNIILHDTFWNISSYQTNDFEIFVSEISNYLENSIKHFKEIDNRKLKLFELVYQRQNLSVEELSKSVFWSSRQINRYFNQMFGFSLKLFLNIVRCNASYKDISKGILYPSENYFDQAHFIKEIKKYTEKTPRELSKNENVRFLQLATKRNE</sequence>
<dbReference type="GeneID" id="84808384"/>
<name>A0A250FSN1_9FLAO</name>
<dbReference type="Pfam" id="PF20240">
    <property type="entry name" value="DUF6597"/>
    <property type="match status" value="1"/>
</dbReference>
<dbReference type="InterPro" id="IPR046532">
    <property type="entry name" value="DUF6597"/>
</dbReference>
<dbReference type="GO" id="GO:0003700">
    <property type="term" value="F:DNA-binding transcription factor activity"/>
    <property type="evidence" value="ECO:0007669"/>
    <property type="project" value="InterPro"/>
</dbReference>
<protein>
    <submittedName>
        <fullName evidence="2">AraC family transcriptional regulator</fullName>
    </submittedName>
</protein>
<dbReference type="Proteomes" id="UP000217250">
    <property type="component" value="Chromosome"/>
</dbReference>
<dbReference type="OrthoDB" id="323290at2"/>
<reference evidence="3" key="1">
    <citation type="submission" date="2017-06" db="EMBL/GenBank/DDBJ databases">
        <title>Capnocytophaga spp. assemblies.</title>
        <authorList>
            <person name="Gulvik C.A."/>
        </authorList>
    </citation>
    <scope>NUCLEOTIDE SEQUENCE [LARGE SCALE GENOMIC DNA]</scope>
    <source>
        <strain evidence="3">H1496</strain>
    </source>
</reference>
<dbReference type="InterPro" id="IPR018060">
    <property type="entry name" value="HTH_AraC"/>
</dbReference>